<dbReference type="GO" id="GO:0000731">
    <property type="term" value="P:DNA synthesis involved in DNA repair"/>
    <property type="evidence" value="ECO:0007669"/>
    <property type="project" value="TreeGrafter"/>
</dbReference>
<dbReference type="Pfam" id="PF02463">
    <property type="entry name" value="SMC_N"/>
    <property type="match status" value="1"/>
</dbReference>
<name>A0A3M2I117_9GAMM</name>
<keyword evidence="6 9" id="KW-0547">Nucleotide-binding</keyword>
<evidence type="ECO:0000256" key="8">
    <source>
        <dbReference type="ARBA" id="ARBA00023125"/>
    </source>
</evidence>
<comment type="subcellular location">
    <subcellularLocation>
        <location evidence="1 9 10">Cytoplasm</location>
    </subcellularLocation>
</comment>
<reference evidence="12 13" key="1">
    <citation type="submission" date="2018-10" db="EMBL/GenBank/DDBJ databases">
        <title>Proposal of Lysobacter pythonis sp. nov. isolated from royal pythons (Python regius).</title>
        <authorList>
            <person name="Hans-Juergen B."/>
            <person name="Huptas C."/>
            <person name="Sandra B."/>
            <person name="Igor L."/>
            <person name="Joachim S."/>
            <person name="Siegfried S."/>
            <person name="Mareike W."/>
            <person name="Peter K."/>
        </authorList>
    </citation>
    <scope>NUCLEOTIDE SEQUENCE [LARGE SCALE GENOMIC DNA]</scope>
    <source>
        <strain evidence="12 13">4284/11</strain>
    </source>
</reference>
<evidence type="ECO:0000313" key="13">
    <source>
        <dbReference type="Proteomes" id="UP000275012"/>
    </source>
</evidence>
<keyword evidence="5 9" id="KW-0235">DNA replication</keyword>
<evidence type="ECO:0000256" key="6">
    <source>
        <dbReference type="ARBA" id="ARBA00022741"/>
    </source>
</evidence>
<dbReference type="GO" id="GO:0006302">
    <property type="term" value="P:double-strand break repair"/>
    <property type="evidence" value="ECO:0007669"/>
    <property type="project" value="TreeGrafter"/>
</dbReference>
<feature type="binding site" evidence="9">
    <location>
        <begin position="30"/>
        <end position="37"/>
    </location>
    <ligand>
        <name>ATP</name>
        <dbReference type="ChEBI" id="CHEBI:30616"/>
    </ligand>
</feature>
<dbReference type="GO" id="GO:0005737">
    <property type="term" value="C:cytoplasm"/>
    <property type="evidence" value="ECO:0007669"/>
    <property type="project" value="UniProtKB-SubCell"/>
</dbReference>
<evidence type="ECO:0000256" key="3">
    <source>
        <dbReference type="ARBA" id="ARBA00020170"/>
    </source>
</evidence>
<dbReference type="InterPro" id="IPR001238">
    <property type="entry name" value="DNA-binding_RecF"/>
</dbReference>
<dbReference type="GO" id="GO:0005524">
    <property type="term" value="F:ATP binding"/>
    <property type="evidence" value="ECO:0007669"/>
    <property type="project" value="UniProtKB-UniRule"/>
</dbReference>
<dbReference type="Proteomes" id="UP000275012">
    <property type="component" value="Unassembled WGS sequence"/>
</dbReference>
<dbReference type="GO" id="GO:0006260">
    <property type="term" value="P:DNA replication"/>
    <property type="evidence" value="ECO:0007669"/>
    <property type="project" value="UniProtKB-UniRule"/>
</dbReference>
<dbReference type="SUPFAM" id="SSF52540">
    <property type="entry name" value="P-loop containing nucleoside triphosphate hydrolases"/>
    <property type="match status" value="1"/>
</dbReference>
<dbReference type="InterPro" id="IPR018078">
    <property type="entry name" value="DNA-binding_RecF_CS"/>
</dbReference>
<dbReference type="PANTHER" id="PTHR32182:SF0">
    <property type="entry name" value="DNA REPLICATION AND REPAIR PROTEIN RECF"/>
    <property type="match status" value="1"/>
</dbReference>
<keyword evidence="4 9" id="KW-0963">Cytoplasm</keyword>
<dbReference type="InterPro" id="IPR003395">
    <property type="entry name" value="RecF/RecN/SMC_N"/>
</dbReference>
<comment type="function">
    <text evidence="9 10">The RecF protein is involved in DNA metabolism; it is required for DNA replication and normal SOS inducibility. RecF binds preferentially to single-stranded, linear DNA. It also seems to bind ATP.</text>
</comment>
<comment type="similarity">
    <text evidence="2 9 10">Belongs to the RecF family.</text>
</comment>
<dbReference type="InterPro" id="IPR042174">
    <property type="entry name" value="RecF_2"/>
</dbReference>
<dbReference type="GO" id="GO:0003697">
    <property type="term" value="F:single-stranded DNA binding"/>
    <property type="evidence" value="ECO:0007669"/>
    <property type="project" value="UniProtKB-UniRule"/>
</dbReference>
<keyword evidence="13" id="KW-1185">Reference proteome</keyword>
<dbReference type="RefSeq" id="WP_122100894.1">
    <property type="nucleotide sequence ID" value="NZ_RFLY01000004.1"/>
</dbReference>
<keyword evidence="9 10" id="KW-0234">DNA repair</keyword>
<feature type="domain" description="RecF/RecN/SMC N-terminal" evidence="11">
    <location>
        <begin position="3"/>
        <end position="354"/>
    </location>
</feature>
<dbReference type="EMBL" id="RFLY01000004">
    <property type="protein sequence ID" value="RMH93853.1"/>
    <property type="molecule type" value="Genomic_DNA"/>
</dbReference>
<dbReference type="OrthoDB" id="9803889at2"/>
<dbReference type="InterPro" id="IPR027417">
    <property type="entry name" value="P-loop_NTPase"/>
</dbReference>
<dbReference type="AlphaFoldDB" id="A0A3M2I117"/>
<dbReference type="PANTHER" id="PTHR32182">
    <property type="entry name" value="DNA REPLICATION AND REPAIR PROTEIN RECF"/>
    <property type="match status" value="1"/>
</dbReference>
<comment type="caution">
    <text evidence="12">The sequence shown here is derived from an EMBL/GenBank/DDBJ whole genome shotgun (WGS) entry which is preliminary data.</text>
</comment>
<dbReference type="NCBIfam" id="TIGR00611">
    <property type="entry name" value="recf"/>
    <property type="match status" value="1"/>
</dbReference>
<keyword evidence="9 10" id="KW-0742">SOS response</keyword>
<dbReference type="HAMAP" id="MF_00365">
    <property type="entry name" value="RecF"/>
    <property type="match status" value="1"/>
</dbReference>
<evidence type="ECO:0000259" key="11">
    <source>
        <dbReference type="Pfam" id="PF02463"/>
    </source>
</evidence>
<evidence type="ECO:0000256" key="2">
    <source>
        <dbReference type="ARBA" id="ARBA00008016"/>
    </source>
</evidence>
<proteinExistence type="inferred from homology"/>
<dbReference type="GO" id="GO:0009432">
    <property type="term" value="P:SOS response"/>
    <property type="evidence" value="ECO:0007669"/>
    <property type="project" value="UniProtKB-UniRule"/>
</dbReference>
<evidence type="ECO:0000256" key="10">
    <source>
        <dbReference type="RuleBase" id="RU000578"/>
    </source>
</evidence>
<sequence>MRITRLDLQDIRSITEARLEPGPGLNLLFGENGAGKTSVLEALHLLGYGRSFRGRVRDGLIRTGAEALQIYAEWQDTGASKHRAGLRHEGANWSARRDGTDVAQLGDLCATFAVSTFEPGSYGLVAGGGEPRRRFLDWGLFHVEQDYLHAWRRYVRALKQRNALLKVRRTGTQLDAWDHELVEAALPLQRQREAYVAALLPHLQAVAEQLLPAFGIVALNLQAGWKKESMSLADALLLGRDRDLALGHTGVGPHRADWRVDFVARPEREPYSRGQAKLVALACLLAQARHLNQVRGAWPLMLLDDFASELDAKHRRRVLDELLAGGAQVFMTGVESPPELMDAPVALFHVEQGVVRRQLSAS</sequence>
<dbReference type="Gene3D" id="1.20.1050.90">
    <property type="entry name" value="RecF/RecN/SMC, N-terminal domain"/>
    <property type="match status" value="1"/>
</dbReference>
<gene>
    <name evidence="9 12" type="primary">recF</name>
    <name evidence="12" type="ORF">EBB59_04220</name>
</gene>
<organism evidence="12 13">
    <name type="scientific">Solilutibacter pythonis</name>
    <dbReference type="NCBI Taxonomy" id="2483112"/>
    <lineage>
        <taxon>Bacteria</taxon>
        <taxon>Pseudomonadati</taxon>
        <taxon>Pseudomonadota</taxon>
        <taxon>Gammaproteobacteria</taxon>
        <taxon>Lysobacterales</taxon>
        <taxon>Lysobacteraceae</taxon>
        <taxon>Solilutibacter</taxon>
    </lineage>
</organism>
<evidence type="ECO:0000313" key="12">
    <source>
        <dbReference type="EMBL" id="RMH93853.1"/>
    </source>
</evidence>
<dbReference type="Gene3D" id="3.40.50.300">
    <property type="entry name" value="P-loop containing nucleotide triphosphate hydrolases"/>
    <property type="match status" value="1"/>
</dbReference>
<evidence type="ECO:0000256" key="1">
    <source>
        <dbReference type="ARBA" id="ARBA00004496"/>
    </source>
</evidence>
<accession>A0A3M2I117</accession>
<evidence type="ECO:0000256" key="5">
    <source>
        <dbReference type="ARBA" id="ARBA00022705"/>
    </source>
</evidence>
<evidence type="ECO:0000256" key="9">
    <source>
        <dbReference type="HAMAP-Rule" id="MF_00365"/>
    </source>
</evidence>
<keyword evidence="7 9" id="KW-0067">ATP-binding</keyword>
<dbReference type="PROSITE" id="PS00617">
    <property type="entry name" value="RECF_1"/>
    <property type="match status" value="1"/>
</dbReference>
<protein>
    <recommendedName>
        <fullName evidence="3 9">DNA replication and repair protein RecF</fullName>
    </recommendedName>
</protein>
<keyword evidence="8 9" id="KW-0238">DNA-binding</keyword>
<dbReference type="PROSITE" id="PS00618">
    <property type="entry name" value="RECF_2"/>
    <property type="match status" value="1"/>
</dbReference>
<keyword evidence="9 10" id="KW-0227">DNA damage</keyword>
<evidence type="ECO:0000256" key="4">
    <source>
        <dbReference type="ARBA" id="ARBA00022490"/>
    </source>
</evidence>
<evidence type="ECO:0000256" key="7">
    <source>
        <dbReference type="ARBA" id="ARBA00022840"/>
    </source>
</evidence>